<keyword evidence="1" id="KW-0812">Transmembrane</keyword>
<proteinExistence type="predicted"/>
<evidence type="ECO:0000313" key="2">
    <source>
        <dbReference type="EMBL" id="GET41465.1"/>
    </source>
</evidence>
<protein>
    <submittedName>
        <fullName evidence="2">Uncharacterized protein</fullName>
    </submittedName>
</protein>
<organism evidence="2 3">
    <name type="scientific">Microseira wollei NIES-4236</name>
    <dbReference type="NCBI Taxonomy" id="2530354"/>
    <lineage>
        <taxon>Bacteria</taxon>
        <taxon>Bacillati</taxon>
        <taxon>Cyanobacteriota</taxon>
        <taxon>Cyanophyceae</taxon>
        <taxon>Oscillatoriophycideae</taxon>
        <taxon>Aerosakkonematales</taxon>
        <taxon>Aerosakkonemataceae</taxon>
        <taxon>Microseira</taxon>
    </lineage>
</organism>
<keyword evidence="1" id="KW-0472">Membrane</keyword>
<accession>A0AAV3XHT2</accession>
<dbReference type="Proteomes" id="UP001050975">
    <property type="component" value="Unassembled WGS sequence"/>
</dbReference>
<dbReference type="RefSeq" id="WP_226587798.1">
    <property type="nucleotide sequence ID" value="NZ_BLAY01000123.1"/>
</dbReference>
<keyword evidence="1" id="KW-1133">Transmembrane helix</keyword>
<sequence>MTSSQENNTNETITVQTAPTATSSGIQLDGRIKLGILGTAVAALAVGMFVVFFFWHHWIATFGMKSWSSHAGATPIECMIKDTNSDGYVSCSAMLQGEVVPLECGASIFNIGCRVNYGSAAAPPVRPLPNGGRS</sequence>
<dbReference type="AlphaFoldDB" id="A0AAV3XHT2"/>
<gene>
    <name evidence="2" type="ORF">MiSe_62770</name>
</gene>
<feature type="transmembrane region" description="Helical" evidence="1">
    <location>
        <begin position="34"/>
        <end position="55"/>
    </location>
</feature>
<evidence type="ECO:0000313" key="3">
    <source>
        <dbReference type="Proteomes" id="UP001050975"/>
    </source>
</evidence>
<comment type="caution">
    <text evidence="2">The sequence shown here is derived from an EMBL/GenBank/DDBJ whole genome shotgun (WGS) entry which is preliminary data.</text>
</comment>
<evidence type="ECO:0000256" key="1">
    <source>
        <dbReference type="SAM" id="Phobius"/>
    </source>
</evidence>
<reference evidence="2" key="1">
    <citation type="submission" date="2019-10" db="EMBL/GenBank/DDBJ databases">
        <title>Draft genome sequece of Microseira wollei NIES-4236.</title>
        <authorList>
            <person name="Yamaguchi H."/>
            <person name="Suzuki S."/>
            <person name="Kawachi M."/>
        </authorList>
    </citation>
    <scope>NUCLEOTIDE SEQUENCE</scope>
    <source>
        <strain evidence="2">NIES-4236</strain>
    </source>
</reference>
<keyword evidence="3" id="KW-1185">Reference proteome</keyword>
<dbReference type="EMBL" id="BLAY01000123">
    <property type="protein sequence ID" value="GET41465.1"/>
    <property type="molecule type" value="Genomic_DNA"/>
</dbReference>
<name>A0AAV3XHT2_9CYAN</name>